<feature type="transmembrane region" description="Helical" evidence="1">
    <location>
        <begin position="74"/>
        <end position="99"/>
    </location>
</feature>
<keyword evidence="1" id="KW-0472">Membrane</keyword>
<keyword evidence="3" id="KW-1185">Reference proteome</keyword>
<keyword evidence="1" id="KW-1133">Transmembrane helix</keyword>
<keyword evidence="1" id="KW-0812">Transmembrane</keyword>
<reference evidence="3" key="1">
    <citation type="submission" date="2018-12" db="EMBL/GenBank/DDBJ databases">
        <title>Tengunoibacter tsumagoiensis gen. nov., sp. nov., Dictyobacter kobayashii sp. nov., D. alpinus sp. nov., and D. joshuensis sp. nov. and description of Dictyobacteraceae fam. nov. within the order Ktedonobacterales isolated from Tengu-no-mugimeshi.</title>
        <authorList>
            <person name="Wang C.M."/>
            <person name="Zheng Y."/>
            <person name="Sakai Y."/>
            <person name="Toyoda A."/>
            <person name="Minakuchi Y."/>
            <person name="Abe K."/>
            <person name="Yokota A."/>
            <person name="Yabe S."/>
        </authorList>
    </citation>
    <scope>NUCLEOTIDE SEQUENCE [LARGE SCALE GENOMIC DNA]</scope>
    <source>
        <strain evidence="3">S-27</strain>
    </source>
</reference>
<accession>A0A401ZHB7</accession>
<evidence type="ECO:0000256" key="1">
    <source>
        <dbReference type="SAM" id="Phobius"/>
    </source>
</evidence>
<sequence length="116" mass="13419">MLLWGGPLIFAGGKEVLAARKHGEKVPWQSNRYLVRGLTYIFPWVIMYISSSGFRSENLLKDKNGMLFDIIEYVVAFIVIFPLLILLVIFFIATIRYILTTPHPYAKYIQDAFTEE</sequence>
<proteinExistence type="predicted"/>
<gene>
    <name evidence="2" type="ORF">KDAU_36140</name>
</gene>
<name>A0A401ZHB7_9CHLR</name>
<protein>
    <submittedName>
        <fullName evidence="2">Uncharacterized protein</fullName>
    </submittedName>
</protein>
<comment type="caution">
    <text evidence="2">The sequence shown here is derived from an EMBL/GenBank/DDBJ whole genome shotgun (WGS) entry which is preliminary data.</text>
</comment>
<evidence type="ECO:0000313" key="2">
    <source>
        <dbReference type="EMBL" id="GCE06285.1"/>
    </source>
</evidence>
<organism evidence="2 3">
    <name type="scientific">Dictyobacter aurantiacus</name>
    <dbReference type="NCBI Taxonomy" id="1936993"/>
    <lineage>
        <taxon>Bacteria</taxon>
        <taxon>Bacillati</taxon>
        <taxon>Chloroflexota</taxon>
        <taxon>Ktedonobacteria</taxon>
        <taxon>Ktedonobacterales</taxon>
        <taxon>Dictyobacteraceae</taxon>
        <taxon>Dictyobacter</taxon>
    </lineage>
</organism>
<evidence type="ECO:0000313" key="3">
    <source>
        <dbReference type="Proteomes" id="UP000287224"/>
    </source>
</evidence>
<dbReference type="Proteomes" id="UP000287224">
    <property type="component" value="Unassembled WGS sequence"/>
</dbReference>
<dbReference type="EMBL" id="BIFQ01000001">
    <property type="protein sequence ID" value="GCE06285.1"/>
    <property type="molecule type" value="Genomic_DNA"/>
</dbReference>
<feature type="transmembrane region" description="Helical" evidence="1">
    <location>
        <begin position="34"/>
        <end position="54"/>
    </location>
</feature>
<dbReference type="AlphaFoldDB" id="A0A401ZHB7"/>